<protein>
    <submittedName>
        <fullName evidence="1">Uncharacterized protein</fullName>
    </submittedName>
</protein>
<name>A0ACB7J0I0_PLECO</name>
<gene>
    <name evidence="1" type="ORF">CCMSSC00406_0004345</name>
</gene>
<reference evidence="1 2" key="1">
    <citation type="journal article" date="2021" name="Appl. Environ. Microbiol.">
        <title>Genetic linkage and physical mapping for an oyster mushroom Pleurotus cornucopiae and QTL analysis for the trait cap color.</title>
        <authorList>
            <person name="Zhang Y."/>
            <person name="Gao W."/>
            <person name="Sonnenberg A."/>
            <person name="Chen Q."/>
            <person name="Zhang J."/>
            <person name="Huang C."/>
        </authorList>
    </citation>
    <scope>NUCLEOTIDE SEQUENCE [LARGE SCALE GENOMIC DNA]</scope>
    <source>
        <strain evidence="1">CCMSSC00406</strain>
    </source>
</reference>
<accession>A0ACB7J0I0</accession>
<evidence type="ECO:0000313" key="1">
    <source>
        <dbReference type="EMBL" id="KAG9224039.1"/>
    </source>
</evidence>
<dbReference type="EMBL" id="WQMT02000004">
    <property type="protein sequence ID" value="KAG9224039.1"/>
    <property type="molecule type" value="Genomic_DNA"/>
</dbReference>
<comment type="caution">
    <text evidence="1">The sequence shown here is derived from an EMBL/GenBank/DDBJ whole genome shotgun (WGS) entry which is preliminary data.</text>
</comment>
<organism evidence="1 2">
    <name type="scientific">Pleurotus cornucopiae</name>
    <name type="common">Cornucopia mushroom</name>
    <dbReference type="NCBI Taxonomy" id="5321"/>
    <lineage>
        <taxon>Eukaryota</taxon>
        <taxon>Fungi</taxon>
        <taxon>Dikarya</taxon>
        <taxon>Basidiomycota</taxon>
        <taxon>Agaricomycotina</taxon>
        <taxon>Agaricomycetes</taxon>
        <taxon>Agaricomycetidae</taxon>
        <taxon>Agaricales</taxon>
        <taxon>Pleurotineae</taxon>
        <taxon>Pleurotaceae</taxon>
        <taxon>Pleurotus</taxon>
    </lineage>
</organism>
<evidence type="ECO:0000313" key="2">
    <source>
        <dbReference type="Proteomes" id="UP000824881"/>
    </source>
</evidence>
<proteinExistence type="predicted"/>
<sequence>MSLLGMSWLYDLSSTQSAAWGHIQRAERPPDKAMRLTSSDGILPASSMPSSRHSSPSLTPVVDGATTSGAVGPAASVPNILMLAKNPSSNTGSVATNSTSRRSPSTVSSDKPSLSPSLSGDLDGAGGSSAQAVADVDPQILEALKSKDRLYVLKLGELMEGLINDRRQRIDLTPSTTYQRLLVHRCSAYYGLRPENDPTTKGISVTYVVESQIPSRRICDLVPAENKFQPAFKIMARHTGDRKSKPNSQAGSVTGEDNDSSDIEPSEAGSLGGRSNATGGSGAMNKRRTIEEREAAYNEARSRIFMGFEEKEKDKDISASSSTASLVSGSGSASGGARSVSEVDGDEMLDSPVTESERSVPVVKDKQRRTSSKRGSGNNSTTSSSRSIRSSAPQFLGSGPSSSRESRAPSPSMTFGVHYDPTAMVSPPYETPYHSPYSGTSPGSEYPPHPYSYHPSYPPPPNQTQPYYAPYPQYYPPYPYPPPHNHTSETAAQTTPNGEFYAPHPSVPPPITYGHPSYGWPPNMPPPPGQMQPPMPPPPPPHHMHQAQSPQHGPNPLPPYPQPPNSQNDQHAQYQAPSPPNTYGYMQPPYPYPSQYYPPPQHPLPQNAHQPMYAGPRAMNGVEPNMTDRATNGQSNPYIPSNMGGNSSNGSVSHSRASSRSSMSSGPVNGNKGRGQSIPPLTRGPWSYGPGPSGYQQYTNNVTNDAVGPRLTNRRMSGNSMSSSGYGSRSSVGDEASSTASSSTSSSSRRTYTSTSSQHPLPARPDWAVGLKPQPTLASHARHHDHGNNRKVSPISPPRSQFSNGNGRSHQQPVLESNDFPPLSNSERETRAPTVAGAWTNSSVVRSAVSPPKGSPANQGGTALVNHTSPPNNIDGHDMNFRLEDTDRGFERPPPKGPTELFNPKLPRKSQTPGSHQDERSSEVKNDHESLLATQTAGLSLTEWVENVEPTPPSS</sequence>
<keyword evidence="2" id="KW-1185">Reference proteome</keyword>
<dbReference type="Proteomes" id="UP000824881">
    <property type="component" value="Unassembled WGS sequence"/>
</dbReference>